<accession>A0A1G8U0M7</accession>
<proteinExistence type="predicted"/>
<dbReference type="Proteomes" id="UP000198882">
    <property type="component" value="Unassembled WGS sequence"/>
</dbReference>
<dbReference type="EMBL" id="FNFE01000001">
    <property type="protein sequence ID" value="SDJ47279.1"/>
    <property type="molecule type" value="Genomic_DNA"/>
</dbReference>
<dbReference type="RefSeq" id="WP_090303181.1">
    <property type="nucleotide sequence ID" value="NZ_FNFE01000001.1"/>
</dbReference>
<evidence type="ECO:0000313" key="1">
    <source>
        <dbReference type="EMBL" id="SDJ47279.1"/>
    </source>
</evidence>
<reference evidence="2" key="1">
    <citation type="submission" date="2016-10" db="EMBL/GenBank/DDBJ databases">
        <authorList>
            <person name="Varghese N."/>
            <person name="Submissions S."/>
        </authorList>
    </citation>
    <scope>NUCLEOTIDE SEQUENCE [LARGE SCALE GENOMIC DNA]</scope>
    <source>
        <strain evidence="2">B4,CECT 8067,JCM 17497</strain>
    </source>
</reference>
<dbReference type="AlphaFoldDB" id="A0A1G8U0M7"/>
<evidence type="ECO:0000313" key="2">
    <source>
        <dbReference type="Proteomes" id="UP000198882"/>
    </source>
</evidence>
<keyword evidence="2" id="KW-1185">Reference proteome</keyword>
<dbReference type="OrthoDB" id="169409at2157"/>
<sequence>MISPSCPSCDGSLFVTKIRTGGALFRPENDYFRCWRCFHKFTPADEEGDQPAEQIDAFDRRAESKDPRVEITAVDLELETEGTQRAVEAFAVTVENRTTAALPVTQVLLSFDGGEMKMTPKNETVVGSEDSATIDVHWSWIPLEHETMTVTLRSRDSTVASTDVTLSKSD</sequence>
<name>A0A1G8U0M7_9EURY</name>
<protein>
    <submittedName>
        <fullName evidence="1">Uncharacterized protein</fullName>
    </submittedName>
</protein>
<gene>
    <name evidence="1" type="ORF">SAMN04515672_0682</name>
</gene>
<organism evidence="1 2">
    <name type="scientific">Natronorubrum texcoconense</name>
    <dbReference type="NCBI Taxonomy" id="1095776"/>
    <lineage>
        <taxon>Archaea</taxon>
        <taxon>Methanobacteriati</taxon>
        <taxon>Methanobacteriota</taxon>
        <taxon>Stenosarchaea group</taxon>
        <taxon>Halobacteria</taxon>
        <taxon>Halobacteriales</taxon>
        <taxon>Natrialbaceae</taxon>
        <taxon>Natronorubrum</taxon>
    </lineage>
</organism>